<accession>A0ABD1SYF4</accession>
<keyword evidence="2" id="KW-1185">Reference proteome</keyword>
<organism evidence="1 2">
    <name type="scientific">Abeliophyllum distichum</name>
    <dbReference type="NCBI Taxonomy" id="126358"/>
    <lineage>
        <taxon>Eukaryota</taxon>
        <taxon>Viridiplantae</taxon>
        <taxon>Streptophyta</taxon>
        <taxon>Embryophyta</taxon>
        <taxon>Tracheophyta</taxon>
        <taxon>Spermatophyta</taxon>
        <taxon>Magnoliopsida</taxon>
        <taxon>eudicotyledons</taxon>
        <taxon>Gunneridae</taxon>
        <taxon>Pentapetalae</taxon>
        <taxon>asterids</taxon>
        <taxon>lamiids</taxon>
        <taxon>Lamiales</taxon>
        <taxon>Oleaceae</taxon>
        <taxon>Forsythieae</taxon>
        <taxon>Abeliophyllum</taxon>
    </lineage>
</organism>
<dbReference type="Proteomes" id="UP001604336">
    <property type="component" value="Unassembled WGS sequence"/>
</dbReference>
<comment type="caution">
    <text evidence="1">The sequence shown here is derived from an EMBL/GenBank/DDBJ whole genome shotgun (WGS) entry which is preliminary data.</text>
</comment>
<evidence type="ECO:0000313" key="1">
    <source>
        <dbReference type="EMBL" id="KAL2505487.1"/>
    </source>
</evidence>
<gene>
    <name evidence="1" type="ORF">Adt_21108</name>
</gene>
<sequence>MKSYLNELHIGIYVNSFQVQGDSYAPSRPSRQWRGFFGHASPVQGVQSIARGLGCHAVKYNPSSIFQGLGYYSFTPPSSSKLHIDSALPRDKGKRIVEDVGEAATQKRKAPVAAEGLMRDACKARQTKEGRWSSLSLDRGPEEAGNSASSAGQRSYFCISQRHEELSTLVIEMLPAHPAIMTTSFHKYWTQSWEKATEEATVRERLQLAEMNLARGFILAKELFSAFERFDAEETKSKKLFEDLKAIGLEKVQLESEKRTLQFKLDLVVTKEADMKAKYEIELKATKECLRQAQDQRKAAKAFQKRTKEAQKLAEDQTLVADKALAAANNTLEAAIADKKKSLVAAKLELERVRAE</sequence>
<reference evidence="2" key="1">
    <citation type="submission" date="2024-07" db="EMBL/GenBank/DDBJ databases">
        <title>Two chromosome-level genome assemblies of Korean endemic species Abeliophyllum distichum and Forsythia ovata (Oleaceae).</title>
        <authorList>
            <person name="Jang H."/>
        </authorList>
    </citation>
    <scope>NUCLEOTIDE SEQUENCE [LARGE SCALE GENOMIC DNA]</scope>
</reference>
<proteinExistence type="predicted"/>
<protein>
    <submittedName>
        <fullName evidence="1">Uncharacterized protein</fullName>
    </submittedName>
</protein>
<name>A0ABD1SYF4_9LAMI</name>
<dbReference type="EMBL" id="JBFOLK010000006">
    <property type="protein sequence ID" value="KAL2505487.1"/>
    <property type="molecule type" value="Genomic_DNA"/>
</dbReference>
<evidence type="ECO:0000313" key="2">
    <source>
        <dbReference type="Proteomes" id="UP001604336"/>
    </source>
</evidence>
<dbReference type="AlphaFoldDB" id="A0ABD1SYF4"/>